<name>A0A9N8L1B3_CHRIL</name>
<protein>
    <submittedName>
        <fullName evidence="3">Uncharacterized protein</fullName>
    </submittedName>
</protein>
<sequence>MLNKITYFSLTRLNCTDFNYSFSANIIKGTAPRIEKIVQNKDQSTSSNNSRELIYSSLILQKTNTVNKNCCDRCQQKGLKVCEKNCPAVVSKNNSTPTHIEISKTYPEKKTVQHPSKNITCACSDAKNNKAQKTLIIMNSGRCSQCNKGNKDSSASLTSVCIETLFQEAKAYLEQLAEEHKNICPRCDRRPSCQSLNAGGSNESVSCKNALFEEARVYLTQLFSEHKRACESCKKKEPSCTPKIPSKPSFIENILKKAWSYVQNLGADKKSCCLTNKECCSRCMKLDLPTCCKHSTNTKQAVCQPCKPALKSPEKKKIECPRCKKEKSKSVCLVDCPSDTANKNICKHCKQSLGLEPKTSFCKHCKKDVVPVCSKHKDARSSSVFSITSLLQSFKKHETESNIKSCPKLCKKKSSDECFSPLPCCKSAEDAGCSFDPCKVPQPCCKKPVEKKPSCSGSCSKSSESLEDDDSKPCIGPCTKKCPIKRSGCDFVEYHSSTICTGPCRKNCNNKKMLGIQLSITPKSSSQNFCGLSCDAVKKIFCPYYDSDSEAELCSGQCRPQPSCAQAPACPSPPTCAPPPASPPSPTCAPPPTSTASPACCPPPASPPSPKSAPPPGSPPSPKSAPPPGSPPSPKSAPPPGSPPSPKSASPPASPPSPTCAPPPTSTASPACCPPTTSPPSPARAPSPASPPSPARAPPPASPPSPACCPSRASPPPPPCPPQPVSSSPTLRVRCSSKVSYQAPKEEVEEPACVSSNQTYSATQLYHLEHQMVDAEYEAFLDDQFGRNVARQLADKETICDENNDYVTSVINSKVRRAQSDDLNKYRFYY</sequence>
<feature type="region of interest" description="Disordered" evidence="2">
    <location>
        <begin position="447"/>
        <end position="471"/>
    </location>
</feature>
<organism evidence="3 4">
    <name type="scientific">Chrysodeixis includens</name>
    <name type="common">Soybean looper</name>
    <name type="synonym">Pseudoplusia includens</name>
    <dbReference type="NCBI Taxonomy" id="689277"/>
    <lineage>
        <taxon>Eukaryota</taxon>
        <taxon>Metazoa</taxon>
        <taxon>Ecdysozoa</taxon>
        <taxon>Arthropoda</taxon>
        <taxon>Hexapoda</taxon>
        <taxon>Insecta</taxon>
        <taxon>Pterygota</taxon>
        <taxon>Neoptera</taxon>
        <taxon>Endopterygota</taxon>
        <taxon>Lepidoptera</taxon>
        <taxon>Glossata</taxon>
        <taxon>Ditrysia</taxon>
        <taxon>Noctuoidea</taxon>
        <taxon>Noctuidae</taxon>
        <taxon>Plusiinae</taxon>
        <taxon>Chrysodeixis</taxon>
    </lineage>
</organism>
<evidence type="ECO:0000313" key="3">
    <source>
        <dbReference type="EMBL" id="CAD0195877.1"/>
    </source>
</evidence>
<gene>
    <name evidence="3" type="ORF">CINC_LOCUS10174</name>
</gene>
<keyword evidence="4" id="KW-1185">Reference proteome</keyword>
<evidence type="ECO:0000256" key="1">
    <source>
        <dbReference type="ARBA" id="ARBA00022581"/>
    </source>
</evidence>
<feature type="compositionally biased region" description="Pro residues" evidence="2">
    <location>
        <begin position="600"/>
        <end position="646"/>
    </location>
</feature>
<dbReference type="Proteomes" id="UP001154114">
    <property type="component" value="Chromosome 4"/>
</dbReference>
<evidence type="ECO:0000256" key="2">
    <source>
        <dbReference type="SAM" id="MobiDB-lite"/>
    </source>
</evidence>
<dbReference type="EMBL" id="LR824007">
    <property type="protein sequence ID" value="CAD0195877.1"/>
    <property type="molecule type" value="Genomic_DNA"/>
</dbReference>
<feature type="compositionally biased region" description="Pro residues" evidence="2">
    <location>
        <begin position="672"/>
        <end position="724"/>
    </location>
</feature>
<feature type="region of interest" description="Disordered" evidence="2">
    <location>
        <begin position="599"/>
        <end position="732"/>
    </location>
</feature>
<accession>A0A9N8L1B3</accession>
<dbReference type="PANTHER" id="PTHR13037:SF24">
    <property type="entry name" value="POLYCOMB PROTEIN PCL-RELATED"/>
    <property type="match status" value="1"/>
</dbReference>
<proteinExistence type="predicted"/>
<evidence type="ECO:0000313" key="4">
    <source>
        <dbReference type="Proteomes" id="UP001154114"/>
    </source>
</evidence>
<reference evidence="3" key="1">
    <citation type="submission" date="2021-12" db="EMBL/GenBank/DDBJ databases">
        <authorList>
            <person name="King R."/>
        </authorList>
    </citation>
    <scope>NUCLEOTIDE SEQUENCE</scope>
</reference>
<feature type="compositionally biased region" description="Low complexity" evidence="2">
    <location>
        <begin position="454"/>
        <end position="463"/>
    </location>
</feature>
<dbReference type="PANTHER" id="PTHR13037">
    <property type="entry name" value="FORMIN"/>
    <property type="match status" value="1"/>
</dbReference>
<dbReference type="AlphaFoldDB" id="A0A9N8L1B3"/>
<dbReference type="OrthoDB" id="7397528at2759"/>
<keyword evidence="1" id="KW-0945">Host-virus interaction</keyword>
<feature type="compositionally biased region" description="Pro residues" evidence="2">
    <location>
        <begin position="652"/>
        <end position="665"/>
    </location>
</feature>